<organism evidence="2">
    <name type="scientific">Brugia malayi</name>
    <name type="common">Filarial nematode worm</name>
    <dbReference type="NCBI Taxonomy" id="6279"/>
    <lineage>
        <taxon>Eukaryota</taxon>
        <taxon>Metazoa</taxon>
        <taxon>Ecdysozoa</taxon>
        <taxon>Nematoda</taxon>
        <taxon>Chromadorea</taxon>
        <taxon>Rhabditida</taxon>
        <taxon>Spirurina</taxon>
        <taxon>Spiruromorpha</taxon>
        <taxon>Filarioidea</taxon>
        <taxon>Onchocercidae</taxon>
        <taxon>Brugia</taxon>
    </lineage>
</organism>
<accession>A0A0J9XU08</accession>
<evidence type="ECO:0000313" key="2">
    <source>
        <dbReference type="EMBL" id="CDP95126.1"/>
    </source>
</evidence>
<feature type="compositionally biased region" description="Basic and acidic residues" evidence="1">
    <location>
        <begin position="902"/>
        <end position="923"/>
    </location>
</feature>
<proteinExistence type="predicted"/>
<feature type="compositionally biased region" description="Basic residues" evidence="1">
    <location>
        <begin position="890"/>
        <end position="901"/>
    </location>
</feature>
<feature type="region of interest" description="Disordered" evidence="1">
    <location>
        <begin position="543"/>
        <end position="562"/>
    </location>
</feature>
<reference evidence="2" key="2">
    <citation type="submission" date="2012-12" db="EMBL/GenBank/DDBJ databases">
        <authorList>
            <person name="Gao Y.W."/>
            <person name="Fan S.T."/>
            <person name="Sun H.T."/>
            <person name="Wang Z."/>
            <person name="Gao X.L."/>
            <person name="Li Y.G."/>
            <person name="Wang T.C."/>
            <person name="Zhang K."/>
            <person name="Xu W.W."/>
            <person name="Yu Z.J."/>
            <person name="Xia X.Z."/>
        </authorList>
    </citation>
    <scope>NUCLEOTIDE SEQUENCE</scope>
    <source>
        <strain evidence="2">FR3</strain>
    </source>
</reference>
<dbReference type="WormBase" id="Bm5511b">
    <property type="protein sequence ID" value="BM42426"/>
    <property type="gene ID" value="WBGene00225772"/>
</dbReference>
<gene>
    <name evidence="2" type="primary">Bma-hcp-4</name>
    <name evidence="3" type="ORF">Bm5511</name>
    <name evidence="2" type="ORF">BM_Bm5511</name>
</gene>
<evidence type="ECO:0000313" key="3">
    <source>
        <dbReference type="WormBase" id="Bm5511b"/>
    </source>
</evidence>
<reference evidence="2" key="1">
    <citation type="journal article" date="2007" name="Science">
        <title>Draft genome of the filarial nematode parasite Brugia malayi.</title>
        <authorList>
            <person name="Ghedin E."/>
            <person name="Wang S."/>
            <person name="Spiro D."/>
            <person name="Caler E."/>
            <person name="Zhao Q."/>
            <person name="Crabtree J."/>
            <person name="Allen J.E."/>
            <person name="Delcher A.L."/>
            <person name="Guiliano D.B."/>
            <person name="Miranda-Saavedra D."/>
            <person name="Angiuoli S.V."/>
            <person name="Creasy T."/>
            <person name="Amedeo P."/>
            <person name="Haas B."/>
            <person name="El-Sayed N.M."/>
            <person name="Wortman J.R."/>
            <person name="Feldblyum T."/>
            <person name="Tallon L."/>
            <person name="Schatz M."/>
            <person name="Shumway M."/>
            <person name="Koo H."/>
            <person name="Salzberg S.L."/>
            <person name="Schobel S."/>
            <person name="Pertea M."/>
            <person name="Pop M."/>
            <person name="White O."/>
            <person name="Barton G.J."/>
            <person name="Carlow C.K."/>
            <person name="Crawford M.J."/>
            <person name="Daub J."/>
            <person name="Dimmic M.W."/>
            <person name="Estes C.F."/>
            <person name="Foster J.M."/>
            <person name="Ganatra M."/>
            <person name="Gregory W.F."/>
            <person name="Johnson N.M."/>
            <person name="Jin J."/>
            <person name="Komuniecki R."/>
            <person name="Korf I."/>
            <person name="Kumar S."/>
            <person name="Laney S."/>
            <person name="Li B.W."/>
            <person name="Li W."/>
            <person name="Lindblom T.H."/>
            <person name="Lustigman S."/>
            <person name="Ma D."/>
            <person name="Maina C.V."/>
            <person name="Martin D.M."/>
            <person name="McCarter J.P."/>
            <person name="McReynolds L."/>
            <person name="Mitreva M."/>
            <person name="Nutman T.B."/>
            <person name="Parkinson J."/>
            <person name="Peregrin-Alvarez J.M."/>
            <person name="Poole C."/>
            <person name="Ren Q."/>
            <person name="Saunders L."/>
            <person name="Sluder A.E."/>
            <person name="Smith K."/>
            <person name="Stanke M."/>
            <person name="Unnasch T.R."/>
            <person name="Ware J."/>
            <person name="Wei A.D."/>
            <person name="Weil G."/>
            <person name="Williams D.J."/>
            <person name="Zhang Y."/>
            <person name="Williams S.A."/>
            <person name="Fraser-Liggett C."/>
            <person name="Slatko B."/>
            <person name="Blaxter M.L."/>
            <person name="Scott A.L."/>
        </authorList>
    </citation>
    <scope>NUCLEOTIDE SEQUENCE</scope>
    <source>
        <strain evidence="2">FR3</strain>
    </source>
</reference>
<dbReference type="EMBL" id="LN856932">
    <property type="protein sequence ID" value="CDP95126.1"/>
    <property type="molecule type" value="Genomic_DNA"/>
</dbReference>
<dbReference type="OMA" id="DQLYGWR"/>
<dbReference type="AlphaFoldDB" id="A0A0J9XU08"/>
<evidence type="ECO:0000256" key="1">
    <source>
        <dbReference type="SAM" id="MobiDB-lite"/>
    </source>
</evidence>
<protein>
    <submittedName>
        <fullName evidence="2">BMA-HCP-4, isoform b</fullName>
    </submittedName>
</protein>
<feature type="region of interest" description="Disordered" evidence="1">
    <location>
        <begin position="884"/>
        <end position="923"/>
    </location>
</feature>
<sequence length="923" mass="103167">MSSLVAESECRRDVSSMLPKWFKHTRSIKCGRKIICTDQLYGWRGSDTGYYGSEELEDVPDFLDEVKIPPVQIEMKNEQLEALRKEAEERIEKERKTHPNFNILTDRAPTPDFSITYIETSYNTDGESVNKSHKENVISATEAEKTAVDDSAGDQGNGFGEPMEVDNSSYFRHVTHHQNEDVCGAVDSILDNDKNLTYIMGKNGDNVNLLLPASEDRVSSSEECKPILQFKLDGTIIVEKLHEAEGGQTQNGEKDQHDVSLFSCNHTDETAKNTSPQREMLNKVMEVAEYQMLQTTNSITVHHDDGISPQSANQKVFACPAPLQATFDLSRIDKVDLSTGAKSEISQTSPVNQRVCRTSRPDLLKQIDSGITNLNIPRLNDQTVVSFKTPKQHVETVMKRTVVRKQPINATPLFKKKSVASTALRGTSTPVEGSACYVCPRYNAHHAALASHATQTGSGTPVSFHSRIMPANTLTPIRRPLANSSRFFCPPTAMKASTPRTPLLTNALTTISQYGTPPSLSKRNALVDYELTPQSHVLSKIRTPQQKCNGAKPENQSTSSVTQIPMSRFAFEHLKSGGTPRPTSNTEKKWKKITGDSSLSSVPKTPVAKADISQMLVDNVMRSGPAYRRRPHPSKLLLPIGKLQFEKSAENPDFSSKHTSPVTEIAKDSPLNAQEEMNTTQLVVIDSFDGDAVEKLCEDTASLSIVNEQNISSEEPKFIFDTTTSEYRKKQKTPVFDTGNYFGRRRILSMLNDSNVSVNTPGKKEDLVVKHDYVLNPSFSGDSRQPSDISASPVHIIAAKDENKHAAVLCARKIIHSEEEGQGLRRSTRNRVAPIRRWLGEKPVYRRDQQGTYELVRVEEAIVKDPLFVKYNTVDMAEVLERQKREQKQHARARKLRKFDRARRGYAEEDTKTSEPDDNSLHN</sequence>
<name>A0A0J9XU08_BRUMA</name>